<reference evidence="2 3" key="1">
    <citation type="submission" date="2019-06" db="EMBL/GenBank/DDBJ databases">
        <title>Sequencing the genomes of 1000 actinobacteria strains.</title>
        <authorList>
            <person name="Klenk H.-P."/>
        </authorList>
    </citation>
    <scope>NUCLEOTIDE SEQUENCE [LARGE SCALE GENOMIC DNA]</scope>
    <source>
        <strain evidence="2 3">DSM 45043</strain>
    </source>
</reference>
<feature type="region of interest" description="Disordered" evidence="1">
    <location>
        <begin position="107"/>
        <end position="134"/>
    </location>
</feature>
<dbReference type="EMBL" id="VFPO01000001">
    <property type="protein sequence ID" value="TQM66819.1"/>
    <property type="molecule type" value="Genomic_DNA"/>
</dbReference>
<evidence type="ECO:0008006" key="4">
    <source>
        <dbReference type="Google" id="ProtNLM"/>
    </source>
</evidence>
<evidence type="ECO:0000256" key="1">
    <source>
        <dbReference type="SAM" id="MobiDB-lite"/>
    </source>
</evidence>
<keyword evidence="3" id="KW-1185">Reference proteome</keyword>
<gene>
    <name evidence="2" type="ORF">FHX41_0408</name>
</gene>
<dbReference type="AlphaFoldDB" id="A0A543I8C9"/>
<dbReference type="OrthoDB" id="3537399at2"/>
<name>A0A543I8C9_9ACTN</name>
<protein>
    <recommendedName>
        <fullName evidence="4">Regulatory protein</fullName>
    </recommendedName>
</protein>
<organism evidence="2 3">
    <name type="scientific">Actinomadura hallensis</name>
    <dbReference type="NCBI Taxonomy" id="337895"/>
    <lineage>
        <taxon>Bacteria</taxon>
        <taxon>Bacillati</taxon>
        <taxon>Actinomycetota</taxon>
        <taxon>Actinomycetes</taxon>
        <taxon>Streptosporangiales</taxon>
        <taxon>Thermomonosporaceae</taxon>
        <taxon>Actinomadura</taxon>
    </lineage>
</organism>
<accession>A0A543I8C9</accession>
<comment type="caution">
    <text evidence="2">The sequence shown here is derived from an EMBL/GenBank/DDBJ whole genome shotgun (WGS) entry which is preliminary data.</text>
</comment>
<sequence length="134" mass="13325">MRIIPVDVSAMTFVCVSAPRPKLVNQETGEVKTDRNGQTVFTVGLSAADAAGRVDLLNVAVSGDQSVTIGEVVAPVGLVAFPWEAVLGGEKRWGVAFRAERIVPVSAAPSGPSGPAGPAAPASSAGSAGSSGVA</sequence>
<evidence type="ECO:0000313" key="3">
    <source>
        <dbReference type="Proteomes" id="UP000316706"/>
    </source>
</evidence>
<evidence type="ECO:0000313" key="2">
    <source>
        <dbReference type="EMBL" id="TQM66819.1"/>
    </source>
</evidence>
<dbReference type="RefSeq" id="WP_141965911.1">
    <property type="nucleotide sequence ID" value="NZ_VFPO01000001.1"/>
</dbReference>
<dbReference type="Proteomes" id="UP000316706">
    <property type="component" value="Unassembled WGS sequence"/>
</dbReference>
<proteinExistence type="predicted"/>